<dbReference type="PANTHER" id="PTHR11552">
    <property type="entry name" value="GLUCOSE-METHANOL-CHOLINE GMC OXIDOREDUCTASE"/>
    <property type="match status" value="1"/>
</dbReference>
<dbReference type="InterPro" id="IPR007867">
    <property type="entry name" value="GMC_OxRtase_C"/>
</dbReference>
<name>G4TRT0_SERID</name>
<comment type="similarity">
    <text evidence="2">Belongs to the GMC oxidoreductase family.</text>
</comment>
<feature type="active site" description="Proton donor" evidence="3">
    <location>
        <position position="551"/>
    </location>
</feature>
<organism evidence="7 8">
    <name type="scientific">Serendipita indica (strain DSM 11827)</name>
    <name type="common">Root endophyte fungus</name>
    <name type="synonym">Piriformospora indica</name>
    <dbReference type="NCBI Taxonomy" id="1109443"/>
    <lineage>
        <taxon>Eukaryota</taxon>
        <taxon>Fungi</taxon>
        <taxon>Dikarya</taxon>
        <taxon>Basidiomycota</taxon>
        <taxon>Agaricomycotina</taxon>
        <taxon>Agaricomycetes</taxon>
        <taxon>Sebacinales</taxon>
        <taxon>Serendipitaceae</taxon>
        <taxon>Serendipita</taxon>
    </lineage>
</organism>
<dbReference type="GO" id="GO:0044550">
    <property type="term" value="P:secondary metabolite biosynthetic process"/>
    <property type="evidence" value="ECO:0007669"/>
    <property type="project" value="TreeGrafter"/>
</dbReference>
<dbReference type="InParanoid" id="G4TRT0"/>
<evidence type="ECO:0000256" key="2">
    <source>
        <dbReference type="ARBA" id="ARBA00010790"/>
    </source>
</evidence>
<dbReference type="PANTHER" id="PTHR11552:SF115">
    <property type="entry name" value="DEHYDROGENASE XPTC-RELATED"/>
    <property type="match status" value="1"/>
</dbReference>
<dbReference type="Pfam" id="PF05199">
    <property type="entry name" value="GMC_oxred_C"/>
    <property type="match status" value="1"/>
</dbReference>
<keyword evidence="4" id="KW-0285">Flavoprotein</keyword>
<gene>
    <name evidence="7" type="ORF">PIIN_07977</name>
</gene>
<dbReference type="InterPro" id="IPR012132">
    <property type="entry name" value="GMC_OxRdtase"/>
</dbReference>
<dbReference type="Proteomes" id="UP000007148">
    <property type="component" value="Unassembled WGS sequence"/>
</dbReference>
<protein>
    <submittedName>
        <fullName evidence="7">Related to alcohol oxidase</fullName>
    </submittedName>
</protein>
<dbReference type="SUPFAM" id="SSF54373">
    <property type="entry name" value="FAD-linked reductases, C-terminal domain"/>
    <property type="match status" value="1"/>
</dbReference>
<feature type="chain" id="PRO_5003469029" evidence="5">
    <location>
        <begin position="20"/>
        <end position="614"/>
    </location>
</feature>
<dbReference type="EMBL" id="CAFZ01000272">
    <property type="protein sequence ID" value="CCA74023.1"/>
    <property type="molecule type" value="Genomic_DNA"/>
</dbReference>
<dbReference type="InterPro" id="IPR036188">
    <property type="entry name" value="FAD/NAD-bd_sf"/>
</dbReference>
<evidence type="ECO:0000256" key="3">
    <source>
        <dbReference type="PIRSR" id="PIRSR000137-1"/>
    </source>
</evidence>
<feature type="active site" description="Proton acceptor" evidence="3">
    <location>
        <position position="594"/>
    </location>
</feature>
<feature type="binding site" evidence="4">
    <location>
        <begin position="550"/>
        <end position="551"/>
    </location>
    <ligand>
        <name>FAD</name>
        <dbReference type="ChEBI" id="CHEBI:57692"/>
    </ligand>
</feature>
<dbReference type="STRING" id="1109443.G4TRT0"/>
<reference evidence="7 8" key="1">
    <citation type="journal article" date="2011" name="PLoS Pathog.">
        <title>Endophytic Life Strategies Decoded by Genome and Transcriptome Analyses of the Mutualistic Root Symbiont Piriformospora indica.</title>
        <authorList>
            <person name="Zuccaro A."/>
            <person name="Lahrmann U."/>
            <person name="Guldener U."/>
            <person name="Langen G."/>
            <person name="Pfiffi S."/>
            <person name="Biedenkopf D."/>
            <person name="Wong P."/>
            <person name="Samans B."/>
            <person name="Grimm C."/>
            <person name="Basiewicz M."/>
            <person name="Murat C."/>
            <person name="Martin F."/>
            <person name="Kogel K.H."/>
        </authorList>
    </citation>
    <scope>NUCLEOTIDE SEQUENCE [LARGE SCALE GENOMIC DNA]</scope>
    <source>
        <strain evidence="7 8">DSM 11827</strain>
    </source>
</reference>
<feature type="binding site" evidence="4">
    <location>
        <position position="266"/>
    </location>
    <ligand>
        <name>FAD</name>
        <dbReference type="ChEBI" id="CHEBI:57692"/>
    </ligand>
</feature>
<accession>G4TRT0</accession>
<dbReference type="Gene3D" id="3.30.560.10">
    <property type="entry name" value="Glucose Oxidase, domain 3"/>
    <property type="match status" value="1"/>
</dbReference>
<evidence type="ECO:0000256" key="1">
    <source>
        <dbReference type="ARBA" id="ARBA00001974"/>
    </source>
</evidence>
<dbReference type="OrthoDB" id="269227at2759"/>
<keyword evidence="4" id="KW-0274">FAD</keyword>
<feature type="signal peptide" evidence="5">
    <location>
        <begin position="1"/>
        <end position="19"/>
    </location>
</feature>
<evidence type="ECO:0000256" key="4">
    <source>
        <dbReference type="PIRSR" id="PIRSR000137-2"/>
    </source>
</evidence>
<dbReference type="AlphaFoldDB" id="G4TRT0"/>
<comment type="caution">
    <text evidence="7">The sequence shown here is derived from an EMBL/GenBank/DDBJ whole genome shotgun (WGS) entry which is preliminary data.</text>
</comment>
<evidence type="ECO:0000313" key="8">
    <source>
        <dbReference type="Proteomes" id="UP000007148"/>
    </source>
</evidence>
<keyword evidence="5" id="KW-0732">Signal</keyword>
<dbReference type="PIRSF" id="PIRSF000137">
    <property type="entry name" value="Alcohol_oxidase"/>
    <property type="match status" value="1"/>
</dbReference>
<sequence length="614" mass="66367">MRFSFVVASLALGVASTRATHHALPHAQVIGRDVQLLSSYEYVIVGAGTAGLTVADRLSEDPLKVLVIETGDLDHGEDEILIPRYALGAPRKYFYDIPSVPMPGLNNRSELLSVGRIVGGSSAVNGMFMPRGAKSDYDLWRDLGNPGWGWRDLLPYFIKSETFTPPPASLASKFNITWDMRYHGTKGPVKSSYPPFLYPAVNVFLNAIRQFGSHVPYEHASGDALGAYWAPNTLDPVTRTRSYARTAHYDTIKSRVNFHLLYNTTVTKITFNGKTATGVMYASGPKARSKSVSASREVILAAGAPHTPQLLQISGVGPRKLLESFNIPVISDLPGVGANFHDHPYLFTAGTVAHDLNPSPSNTSNATWMAEQLDLYRTKRDGVYTTSLGNTAAFLPLNEITLLSTSIVNSLKSQDPVKAPPAETDSTVLAGWKAQRDLIVKYTLEGKIAAGEFIGGSGAGMGLVLLKPLSRGSLTIKSTSAFDDPIVDFGTLRNPLDLDILTEMIKAWRRMLLTPAMQSMGPAATSPADNVTSTADIQAYIRANLAASLWHPTGSAPMLKKELGGVVDTRLLVYGTRGLSIVDASILPICPSTHITSTVYAVAEKVLIFFVFRS</sequence>
<comment type="cofactor">
    <cofactor evidence="1 4">
        <name>FAD</name>
        <dbReference type="ChEBI" id="CHEBI:57692"/>
    </cofactor>
</comment>
<evidence type="ECO:0000256" key="5">
    <source>
        <dbReference type="SAM" id="SignalP"/>
    </source>
</evidence>
<keyword evidence="8" id="KW-1185">Reference proteome</keyword>
<dbReference type="InterPro" id="IPR000172">
    <property type="entry name" value="GMC_OxRdtase_N"/>
</dbReference>
<evidence type="ECO:0000313" key="7">
    <source>
        <dbReference type="EMBL" id="CCA74023.1"/>
    </source>
</evidence>
<dbReference type="OMA" id="ANPIDME"/>
<dbReference type="GO" id="GO:0050660">
    <property type="term" value="F:flavin adenine dinucleotide binding"/>
    <property type="evidence" value="ECO:0007669"/>
    <property type="project" value="InterPro"/>
</dbReference>
<dbReference type="SUPFAM" id="SSF51905">
    <property type="entry name" value="FAD/NAD(P)-binding domain"/>
    <property type="match status" value="1"/>
</dbReference>
<dbReference type="eggNOG" id="KOG1238">
    <property type="taxonomic scope" value="Eukaryota"/>
</dbReference>
<evidence type="ECO:0000259" key="6">
    <source>
        <dbReference type="PROSITE" id="PS00624"/>
    </source>
</evidence>
<dbReference type="HOGENOM" id="CLU_002865_6_1_1"/>
<dbReference type="PROSITE" id="PS00624">
    <property type="entry name" value="GMC_OXRED_2"/>
    <property type="match status" value="1"/>
</dbReference>
<dbReference type="Gene3D" id="3.50.50.60">
    <property type="entry name" value="FAD/NAD(P)-binding domain"/>
    <property type="match status" value="1"/>
</dbReference>
<dbReference type="GO" id="GO:0016614">
    <property type="term" value="F:oxidoreductase activity, acting on CH-OH group of donors"/>
    <property type="evidence" value="ECO:0007669"/>
    <property type="project" value="InterPro"/>
</dbReference>
<proteinExistence type="inferred from homology"/>
<feature type="domain" description="Glucose-methanol-choline oxidoreductase N-terminal" evidence="6">
    <location>
        <begin position="303"/>
        <end position="317"/>
    </location>
</feature>
<dbReference type="Pfam" id="PF00732">
    <property type="entry name" value="GMC_oxred_N"/>
    <property type="match status" value="1"/>
</dbReference>